<dbReference type="PANTHER" id="PTHR40278">
    <property type="entry name" value="DNA UTILIZATION PROTEIN HOFN"/>
    <property type="match status" value="1"/>
</dbReference>
<keyword evidence="2" id="KW-0472">Membrane</keyword>
<feature type="transmembrane region" description="Helical" evidence="2">
    <location>
        <begin position="21"/>
        <end position="44"/>
    </location>
</feature>
<keyword evidence="2" id="KW-0812">Transmembrane</keyword>
<dbReference type="GO" id="GO:0043683">
    <property type="term" value="P:type IV pilus assembly"/>
    <property type="evidence" value="ECO:0007669"/>
    <property type="project" value="TreeGrafter"/>
</dbReference>
<dbReference type="OrthoDB" id="5296173at2"/>
<sequence>MAIKINLLDWRQELRDSRKKQFLSLLGLSSIASAGLVLLGMLLASEAIDHQNGRNAYLKQQIAETEKKIKEIQDLEKTRASLLSRMRVIEQLQASRSATVHFFDEIVNTIPEGITLSSIKQNGTNVSIEGTAESNGRVSTYMKNLEASEWFAEPRLVVISTNPKDKLRKSTFSLRVKNLTKATPKDNVEGAE</sequence>
<name>A0A2T5MFD5_9GAMM</name>
<dbReference type="Pfam" id="PF05137">
    <property type="entry name" value="PilN"/>
    <property type="match status" value="1"/>
</dbReference>
<dbReference type="GO" id="GO:0043107">
    <property type="term" value="P:type IV pilus-dependent motility"/>
    <property type="evidence" value="ECO:0007669"/>
    <property type="project" value="TreeGrafter"/>
</dbReference>
<dbReference type="PANTHER" id="PTHR40278:SF2">
    <property type="entry name" value="TYPE IV PILUS INNER MEMBRANE COMPONENT PILN"/>
    <property type="match status" value="1"/>
</dbReference>
<evidence type="ECO:0000256" key="1">
    <source>
        <dbReference type="SAM" id="Coils"/>
    </source>
</evidence>
<dbReference type="RefSeq" id="WP_107939818.1">
    <property type="nucleotide sequence ID" value="NZ_QANS01000003.1"/>
</dbReference>
<keyword evidence="1" id="KW-0175">Coiled coil</keyword>
<dbReference type="Proteomes" id="UP000244248">
    <property type="component" value="Unassembled WGS sequence"/>
</dbReference>
<dbReference type="InterPro" id="IPR007813">
    <property type="entry name" value="PilN"/>
</dbReference>
<reference evidence="3 4" key="1">
    <citation type="submission" date="2018-04" db="EMBL/GenBank/DDBJ databases">
        <title>Novel species isolated from glacier.</title>
        <authorList>
            <person name="Liu Q."/>
            <person name="Xin Y.-H."/>
        </authorList>
    </citation>
    <scope>NUCLEOTIDE SEQUENCE [LARGE SCALE GENOMIC DNA]</scope>
    <source>
        <strain evidence="3 4">GT1R17</strain>
    </source>
</reference>
<keyword evidence="2" id="KW-1133">Transmembrane helix</keyword>
<evidence type="ECO:0000313" key="3">
    <source>
        <dbReference type="EMBL" id="PTU31276.1"/>
    </source>
</evidence>
<protein>
    <recommendedName>
        <fullName evidence="5">Pilus assembly protein PilN</fullName>
    </recommendedName>
</protein>
<dbReference type="AlphaFoldDB" id="A0A2T5MFD5"/>
<keyword evidence="4" id="KW-1185">Reference proteome</keyword>
<evidence type="ECO:0008006" key="5">
    <source>
        <dbReference type="Google" id="ProtNLM"/>
    </source>
</evidence>
<accession>A0A2T5MFD5</accession>
<comment type="caution">
    <text evidence="3">The sequence shown here is derived from an EMBL/GenBank/DDBJ whole genome shotgun (WGS) entry which is preliminary data.</text>
</comment>
<evidence type="ECO:0000256" key="2">
    <source>
        <dbReference type="SAM" id="Phobius"/>
    </source>
</evidence>
<feature type="coiled-coil region" evidence="1">
    <location>
        <begin position="55"/>
        <end position="92"/>
    </location>
</feature>
<dbReference type="EMBL" id="QANS01000003">
    <property type="protein sequence ID" value="PTU31276.1"/>
    <property type="molecule type" value="Genomic_DNA"/>
</dbReference>
<gene>
    <name evidence="3" type="ORF">CJD38_07950</name>
</gene>
<proteinExistence type="predicted"/>
<organism evidence="3 4">
    <name type="scientific">Stenotrophobium rhamnosiphilum</name>
    <dbReference type="NCBI Taxonomy" id="2029166"/>
    <lineage>
        <taxon>Bacteria</taxon>
        <taxon>Pseudomonadati</taxon>
        <taxon>Pseudomonadota</taxon>
        <taxon>Gammaproteobacteria</taxon>
        <taxon>Nevskiales</taxon>
        <taxon>Nevskiaceae</taxon>
        <taxon>Stenotrophobium</taxon>
    </lineage>
</organism>
<dbReference type="InterPro" id="IPR052534">
    <property type="entry name" value="Extracell_DNA_Util/SecSys_Comp"/>
</dbReference>
<evidence type="ECO:0000313" key="4">
    <source>
        <dbReference type="Proteomes" id="UP000244248"/>
    </source>
</evidence>